<dbReference type="InterPro" id="IPR036909">
    <property type="entry name" value="Cyt_c-like_dom_sf"/>
</dbReference>
<dbReference type="KEGG" id="fap:GR316_11525"/>
<feature type="binding site" description="covalent" evidence="9">
    <location>
        <position position="206"/>
    </location>
    <ligand>
        <name>heme c</name>
        <dbReference type="ChEBI" id="CHEBI:61717"/>
        <label>2</label>
    </ligand>
</feature>
<evidence type="ECO:0000259" key="11">
    <source>
        <dbReference type="PROSITE" id="PS51007"/>
    </source>
</evidence>
<accession>A0A8J8MVE3</accession>
<organism evidence="12 13">
    <name type="scientific">Falsirhodobacter algicola</name>
    <dbReference type="NCBI Taxonomy" id="2692330"/>
    <lineage>
        <taxon>Bacteria</taxon>
        <taxon>Pseudomonadati</taxon>
        <taxon>Pseudomonadota</taxon>
        <taxon>Alphaproteobacteria</taxon>
        <taxon>Rhodobacterales</taxon>
        <taxon>Paracoccaceae</taxon>
        <taxon>Falsirhodobacter</taxon>
    </lineage>
</organism>
<dbReference type="SUPFAM" id="SSF46626">
    <property type="entry name" value="Cytochrome c"/>
    <property type="match status" value="3"/>
</dbReference>
<evidence type="ECO:0000256" key="6">
    <source>
        <dbReference type="ARBA" id="ARBA00022737"/>
    </source>
</evidence>
<reference evidence="12" key="1">
    <citation type="submission" date="2020-01" db="EMBL/GenBank/DDBJ databases">
        <authorList>
            <person name="Yang Y."/>
            <person name="Kwon Y.M."/>
        </authorList>
    </citation>
    <scope>NUCLEOTIDE SEQUENCE</scope>
    <source>
        <strain evidence="12">PG104</strain>
        <plasmid evidence="12">unnamed1</plasmid>
    </source>
</reference>
<sequence>MKRILLTLLVAVVLIGAAVLAWGLWPTSTREIDASAFDLEDPELIADGEYLMHASDCVACHAPKAADSFTGGLPIATPIGAIYSTNITPDKDTGIGDYSLNDFDRALRHGIRPDGATIYPAMPWPAYARMTDHDIAALYAYFMHGVAPMQAENRAPDIAWPMNMRWPLAFWRKAFGPGADAVFDPSRFDDDVVARGAYLVEGPGHCGTCHTPRAATLQEVALDDRGDGFLAGGAAVDGYIPYNLRGDEGSGLGLWSEEDIARTLSTARNAHAAVIGPPMQDVVAHSLQYLTPEDITAIARYLKTLSPAGDQAARFTPGDTATASALARGETSSRGGEVFLDSCAACHFSAGTGTTDAIPGLAGNPTVLTEDPSSLIRLILTGDTLPRTEERPNTLGMPRFDWRLDDDEVAEVLTFIRTGWGNDAPEVTAEEVAEVRAHLKDDTETADQR</sequence>
<keyword evidence="13" id="KW-1185">Reference proteome</keyword>
<keyword evidence="6" id="KW-0677">Repeat</keyword>
<dbReference type="Gene3D" id="1.10.760.10">
    <property type="entry name" value="Cytochrome c-like domain"/>
    <property type="match status" value="3"/>
</dbReference>
<feature type="binding site" description="axial binding residue" evidence="10">
    <location>
        <position position="347"/>
    </location>
    <ligand>
        <name>heme c</name>
        <dbReference type="ChEBI" id="CHEBI:61717"/>
        <label>3</label>
    </ligand>
    <ligandPart>
        <name>Fe</name>
        <dbReference type="ChEBI" id="CHEBI:18248"/>
    </ligandPart>
</feature>
<comment type="cofactor">
    <cofactor evidence="9">
        <name>heme c</name>
        <dbReference type="ChEBI" id="CHEBI:61717"/>
    </cofactor>
    <text evidence="9">Binds 3 heme c groups covalently per subunit.</text>
</comment>
<keyword evidence="5" id="KW-0732">Signal</keyword>
<evidence type="ECO:0000313" key="12">
    <source>
        <dbReference type="EMBL" id="QUS37131.1"/>
    </source>
</evidence>
<dbReference type="EMBL" id="CP047290">
    <property type="protein sequence ID" value="QUS37131.1"/>
    <property type="molecule type" value="Genomic_DNA"/>
</dbReference>
<feature type="binding site" description="covalent" evidence="9">
    <location>
        <position position="60"/>
    </location>
    <ligand>
        <name>heme c</name>
        <dbReference type="ChEBI" id="CHEBI:61717"/>
        <label>1</label>
    </ligand>
</feature>
<feature type="binding site" description="covalent" evidence="9">
    <location>
        <position position="57"/>
    </location>
    <ligand>
        <name>heme c</name>
        <dbReference type="ChEBI" id="CHEBI:61717"/>
        <label>1</label>
    </ligand>
</feature>
<dbReference type="PIRSF" id="PIRSF000018">
    <property type="entry name" value="Mb_ADH_cyt_c"/>
    <property type="match status" value="1"/>
</dbReference>
<dbReference type="GO" id="GO:0020037">
    <property type="term" value="F:heme binding"/>
    <property type="evidence" value="ECO:0007669"/>
    <property type="project" value="InterPro"/>
</dbReference>
<dbReference type="GO" id="GO:0009055">
    <property type="term" value="F:electron transfer activity"/>
    <property type="evidence" value="ECO:0007669"/>
    <property type="project" value="InterPro"/>
</dbReference>
<evidence type="ECO:0000256" key="10">
    <source>
        <dbReference type="PIRSR" id="PIRSR000018-51"/>
    </source>
</evidence>
<dbReference type="InterPro" id="IPR009056">
    <property type="entry name" value="Cyt_c-like_dom"/>
</dbReference>
<evidence type="ECO:0000256" key="8">
    <source>
        <dbReference type="ARBA" id="ARBA00023136"/>
    </source>
</evidence>
<name>A0A8J8MVE3_9RHOB</name>
<dbReference type="InterPro" id="IPR014353">
    <property type="entry name" value="Membr-bd_ADH_cyt_c"/>
</dbReference>
<dbReference type="PROSITE" id="PS51007">
    <property type="entry name" value="CYTC"/>
    <property type="match status" value="3"/>
</dbReference>
<dbReference type="PANTHER" id="PTHR35008:SF8">
    <property type="entry name" value="ALCOHOL DEHYDROGENASE CYTOCHROME C SUBUNIT"/>
    <property type="match status" value="1"/>
</dbReference>
<feature type="binding site" description="axial binding residue" evidence="10">
    <location>
        <position position="210"/>
    </location>
    <ligand>
        <name>heme c</name>
        <dbReference type="ChEBI" id="CHEBI:61717"/>
        <label>2</label>
    </ligand>
    <ligandPart>
        <name>Fe</name>
        <dbReference type="ChEBI" id="CHEBI:18248"/>
    </ligandPart>
</feature>
<dbReference type="Proteomes" id="UP000679284">
    <property type="component" value="Plasmid unnamed1"/>
</dbReference>
<dbReference type="PANTHER" id="PTHR35008">
    <property type="entry name" value="BLL4482 PROTEIN-RELATED"/>
    <property type="match status" value="1"/>
</dbReference>
<feature type="binding site" description="covalent" evidence="9">
    <location>
        <position position="343"/>
    </location>
    <ligand>
        <name>heme c</name>
        <dbReference type="ChEBI" id="CHEBI:61717"/>
        <label>3</label>
    </ligand>
</feature>
<comment type="subcellular location">
    <subcellularLocation>
        <location evidence="1">Cell membrane</location>
    </subcellularLocation>
</comment>
<dbReference type="InterPro" id="IPR051459">
    <property type="entry name" value="Cytochrome_c-type_DH"/>
</dbReference>
<gene>
    <name evidence="12" type="ORF">GR316_11525</name>
</gene>
<dbReference type="Pfam" id="PF00034">
    <property type="entry name" value="Cytochrom_C"/>
    <property type="match status" value="2"/>
</dbReference>
<keyword evidence="7 10" id="KW-0408">Iron</keyword>
<evidence type="ECO:0000256" key="3">
    <source>
        <dbReference type="ARBA" id="ARBA00022617"/>
    </source>
</evidence>
<keyword evidence="2" id="KW-1003">Cell membrane</keyword>
<feature type="domain" description="Cytochrome c" evidence="11">
    <location>
        <begin position="43"/>
        <end position="146"/>
    </location>
</feature>
<keyword evidence="12" id="KW-0614">Plasmid</keyword>
<geneLocation type="plasmid" evidence="12 13">
    <name>unnamed1</name>
</geneLocation>
<feature type="domain" description="Cytochrome c" evidence="11">
    <location>
        <begin position="330"/>
        <end position="420"/>
    </location>
</feature>
<proteinExistence type="predicted"/>
<feature type="binding site" description="covalent" evidence="9">
    <location>
        <position position="209"/>
    </location>
    <ligand>
        <name>heme c</name>
        <dbReference type="ChEBI" id="CHEBI:61717"/>
        <label>2</label>
    </ligand>
</feature>
<evidence type="ECO:0000256" key="5">
    <source>
        <dbReference type="ARBA" id="ARBA00022729"/>
    </source>
</evidence>
<dbReference type="GO" id="GO:0005886">
    <property type="term" value="C:plasma membrane"/>
    <property type="evidence" value="ECO:0007669"/>
    <property type="project" value="UniProtKB-SubCell"/>
</dbReference>
<feature type="binding site" description="axial binding residue" evidence="10">
    <location>
        <position position="61"/>
    </location>
    <ligand>
        <name>heme c</name>
        <dbReference type="ChEBI" id="CHEBI:61717"/>
        <label>1</label>
    </ligand>
    <ligandPart>
        <name>Fe</name>
        <dbReference type="ChEBI" id="CHEBI:18248"/>
    </ligandPart>
</feature>
<evidence type="ECO:0000256" key="1">
    <source>
        <dbReference type="ARBA" id="ARBA00004236"/>
    </source>
</evidence>
<evidence type="ECO:0000256" key="7">
    <source>
        <dbReference type="ARBA" id="ARBA00023004"/>
    </source>
</evidence>
<feature type="domain" description="Cytochrome c" evidence="11">
    <location>
        <begin position="191"/>
        <end position="306"/>
    </location>
</feature>
<dbReference type="GO" id="GO:0005506">
    <property type="term" value="F:iron ion binding"/>
    <property type="evidence" value="ECO:0007669"/>
    <property type="project" value="InterPro"/>
</dbReference>
<evidence type="ECO:0000313" key="13">
    <source>
        <dbReference type="Proteomes" id="UP000679284"/>
    </source>
</evidence>
<keyword evidence="3 9" id="KW-0349">Heme</keyword>
<dbReference type="GO" id="GO:0016614">
    <property type="term" value="F:oxidoreductase activity, acting on CH-OH group of donors"/>
    <property type="evidence" value="ECO:0007669"/>
    <property type="project" value="InterPro"/>
</dbReference>
<evidence type="ECO:0000256" key="9">
    <source>
        <dbReference type="PIRSR" id="PIRSR000018-50"/>
    </source>
</evidence>
<feature type="binding site" description="covalent" evidence="9">
    <location>
        <position position="346"/>
    </location>
    <ligand>
        <name>heme c</name>
        <dbReference type="ChEBI" id="CHEBI:61717"/>
        <label>3</label>
    </ligand>
</feature>
<protein>
    <submittedName>
        <fullName evidence="12">C-type cytochrome</fullName>
    </submittedName>
</protein>
<evidence type="ECO:0000256" key="4">
    <source>
        <dbReference type="ARBA" id="ARBA00022723"/>
    </source>
</evidence>
<keyword evidence="8" id="KW-0472">Membrane</keyword>
<keyword evidence="4 10" id="KW-0479">Metal-binding</keyword>
<evidence type="ECO:0000256" key="2">
    <source>
        <dbReference type="ARBA" id="ARBA00022475"/>
    </source>
</evidence>
<dbReference type="AlphaFoldDB" id="A0A8J8MVE3"/>